<dbReference type="PROSITE" id="PS00903">
    <property type="entry name" value="CYT_DCMP_DEAMINASES_1"/>
    <property type="match status" value="1"/>
</dbReference>
<dbReference type="STRING" id="58919.A0A316Z491"/>
<dbReference type="InterPro" id="IPR016192">
    <property type="entry name" value="APOBEC/CMP_deaminase_Zn-bd"/>
</dbReference>
<keyword evidence="2" id="KW-0479">Metal-binding</keyword>
<evidence type="ECO:0000256" key="7">
    <source>
        <dbReference type="ARBA" id="ARBA00041763"/>
    </source>
</evidence>
<comment type="similarity">
    <text evidence="1">Belongs to the cytidine and deoxycytidylate deaminase family.</text>
</comment>
<evidence type="ECO:0000256" key="3">
    <source>
        <dbReference type="ARBA" id="ARBA00022727"/>
    </source>
</evidence>
<dbReference type="InterPro" id="IPR015517">
    <property type="entry name" value="dCMP_deaminase-rel"/>
</dbReference>
<evidence type="ECO:0000256" key="2">
    <source>
        <dbReference type="ARBA" id="ARBA00022723"/>
    </source>
</evidence>
<dbReference type="EC" id="3.5.4.12" evidence="6"/>
<keyword evidence="11" id="KW-1185">Reference proteome</keyword>
<dbReference type="EMBL" id="KZ819302">
    <property type="protein sequence ID" value="PWN95778.1"/>
    <property type="molecule type" value="Genomic_DNA"/>
</dbReference>
<evidence type="ECO:0000313" key="11">
    <source>
        <dbReference type="Proteomes" id="UP000245946"/>
    </source>
</evidence>
<evidence type="ECO:0000256" key="5">
    <source>
        <dbReference type="ARBA" id="ARBA00022833"/>
    </source>
</evidence>
<evidence type="ECO:0000256" key="8">
    <source>
        <dbReference type="SAM" id="MobiDB-lite"/>
    </source>
</evidence>
<evidence type="ECO:0000313" key="10">
    <source>
        <dbReference type="EMBL" id="PWN95778.1"/>
    </source>
</evidence>
<dbReference type="Gene3D" id="3.40.140.10">
    <property type="entry name" value="Cytidine Deaminase, domain 2"/>
    <property type="match status" value="1"/>
</dbReference>
<dbReference type="PROSITE" id="PS51747">
    <property type="entry name" value="CYT_DCMP_DEAMINASES_2"/>
    <property type="match status" value="1"/>
</dbReference>
<protein>
    <recommendedName>
        <fullName evidence="7">dCMP deaminase</fullName>
        <ecNumber evidence="6">3.5.4.12</ecNumber>
    </recommendedName>
    <alternativeName>
        <fullName evidence="7">dCMP deaminase</fullName>
    </alternativeName>
</protein>
<feature type="compositionally biased region" description="Basic and acidic residues" evidence="8">
    <location>
        <begin position="267"/>
        <end position="281"/>
    </location>
</feature>
<dbReference type="InterPro" id="IPR016193">
    <property type="entry name" value="Cytidine_deaminase-like"/>
</dbReference>
<feature type="domain" description="CMP/dCMP-type deaminase" evidence="9">
    <location>
        <begin position="61"/>
        <end position="168"/>
    </location>
</feature>
<dbReference type="Proteomes" id="UP000245946">
    <property type="component" value="Unassembled WGS sequence"/>
</dbReference>
<proteinExistence type="inferred from homology"/>
<accession>A0A316Z491</accession>
<feature type="region of interest" description="Disordered" evidence="8">
    <location>
        <begin position="262"/>
        <end position="392"/>
    </location>
</feature>
<gene>
    <name evidence="10" type="ORF">FA09DRAFT_331743</name>
</gene>
<keyword evidence="4" id="KW-0378">Hydrolase</keyword>
<dbReference type="Pfam" id="PF00383">
    <property type="entry name" value="dCMP_cyt_deam_1"/>
    <property type="match status" value="1"/>
</dbReference>
<organism evidence="10 11">
    <name type="scientific">Tilletiopsis washingtonensis</name>
    <dbReference type="NCBI Taxonomy" id="58919"/>
    <lineage>
        <taxon>Eukaryota</taxon>
        <taxon>Fungi</taxon>
        <taxon>Dikarya</taxon>
        <taxon>Basidiomycota</taxon>
        <taxon>Ustilaginomycotina</taxon>
        <taxon>Exobasidiomycetes</taxon>
        <taxon>Entylomatales</taxon>
        <taxon>Entylomatales incertae sedis</taxon>
        <taxon>Tilletiopsis</taxon>
    </lineage>
</organism>
<evidence type="ECO:0000259" key="9">
    <source>
        <dbReference type="PROSITE" id="PS51747"/>
    </source>
</evidence>
<feature type="compositionally biased region" description="Low complexity" evidence="8">
    <location>
        <begin position="307"/>
        <end position="319"/>
    </location>
</feature>
<evidence type="ECO:0000256" key="4">
    <source>
        <dbReference type="ARBA" id="ARBA00022801"/>
    </source>
</evidence>
<dbReference type="RefSeq" id="XP_025596057.1">
    <property type="nucleotide sequence ID" value="XM_025743161.1"/>
</dbReference>
<dbReference type="PANTHER" id="PTHR11086">
    <property type="entry name" value="DEOXYCYTIDYLATE DEAMINASE-RELATED"/>
    <property type="match status" value="1"/>
</dbReference>
<dbReference type="GeneID" id="37270705"/>
<reference evidence="10 11" key="1">
    <citation type="journal article" date="2018" name="Mol. Biol. Evol.">
        <title>Broad Genomic Sampling Reveals a Smut Pathogenic Ancestry of the Fungal Clade Ustilaginomycotina.</title>
        <authorList>
            <person name="Kijpornyongpan T."/>
            <person name="Mondo S.J."/>
            <person name="Barry K."/>
            <person name="Sandor L."/>
            <person name="Lee J."/>
            <person name="Lipzen A."/>
            <person name="Pangilinan J."/>
            <person name="LaButti K."/>
            <person name="Hainaut M."/>
            <person name="Henrissat B."/>
            <person name="Grigoriev I.V."/>
            <person name="Spatafora J.W."/>
            <person name="Aime M.C."/>
        </authorList>
    </citation>
    <scope>NUCLEOTIDE SEQUENCE [LARGE SCALE GENOMIC DNA]</scope>
    <source>
        <strain evidence="10 11">MCA 4186</strain>
    </source>
</reference>
<keyword evidence="5" id="KW-0862">Zinc</keyword>
<dbReference type="SUPFAM" id="SSF53927">
    <property type="entry name" value="Cytidine deaminase-like"/>
    <property type="match status" value="1"/>
</dbReference>
<sequence length="392" mass="42712">MASSSLQTLCVPAPIPATRADFTLAEPLPLTPYTFDASLSEDENFLTWVTILTRHSTSRKGHMGTLFVRPPASGNPATETCMPDAQSRLLVHANNTPILYASAARNAPEIHAEALAISRAARFGLALAGCTVYVTFPPCNECAKLLLAVGVRRVVFRKCFVAGAKESVLAAARAQGVEMCGTGDELYNLPAPGESPQEAKQRQEAFRMRERDAEDAREKRVKAIWEAIGDDAQTTRQRVNDWWDTWMAVHRAKLRELWREWGGNGDEGEKRAQEEEREKKKQKEARKKGKGRQDEEMDLDELRNESETVAASSNAAAPHEALDGAHSTTAPLAAQDASHAAPQAGQKRRSSDLSTAAAEPNGDEARASPAQPQSAMPLEEPGASPPRKISRV</sequence>
<name>A0A316Z491_9BASI</name>
<keyword evidence="3" id="KW-0545">Nucleotide biosynthesis</keyword>
<evidence type="ECO:0000256" key="6">
    <source>
        <dbReference type="ARBA" id="ARBA00038938"/>
    </source>
</evidence>
<dbReference type="OrthoDB" id="6710946at2759"/>
<dbReference type="GO" id="GO:0004132">
    <property type="term" value="F:dCMP deaminase activity"/>
    <property type="evidence" value="ECO:0007669"/>
    <property type="project" value="TreeGrafter"/>
</dbReference>
<feature type="compositionally biased region" description="Low complexity" evidence="8">
    <location>
        <begin position="330"/>
        <end position="344"/>
    </location>
</feature>
<dbReference type="InterPro" id="IPR002125">
    <property type="entry name" value="CMP_dCMP_dom"/>
</dbReference>
<dbReference type="GO" id="GO:0005737">
    <property type="term" value="C:cytoplasm"/>
    <property type="evidence" value="ECO:0007669"/>
    <property type="project" value="TreeGrafter"/>
</dbReference>
<dbReference type="PANTHER" id="PTHR11086:SF18">
    <property type="entry name" value="DEOXYCYTIDYLATE DEAMINASE"/>
    <property type="match status" value="1"/>
</dbReference>
<dbReference type="GO" id="GO:0008270">
    <property type="term" value="F:zinc ion binding"/>
    <property type="evidence" value="ECO:0007669"/>
    <property type="project" value="InterPro"/>
</dbReference>
<dbReference type="GO" id="GO:0006139">
    <property type="term" value="P:nucleobase-containing compound metabolic process"/>
    <property type="evidence" value="ECO:0007669"/>
    <property type="project" value="UniProtKB-ARBA"/>
</dbReference>
<evidence type="ECO:0000256" key="1">
    <source>
        <dbReference type="ARBA" id="ARBA00006576"/>
    </source>
</evidence>
<dbReference type="AlphaFoldDB" id="A0A316Z491"/>